<dbReference type="PROSITE" id="PS50850">
    <property type="entry name" value="MFS"/>
    <property type="match status" value="1"/>
</dbReference>
<feature type="transmembrane region" description="Helical" evidence="7">
    <location>
        <begin position="309"/>
        <end position="334"/>
    </location>
</feature>
<dbReference type="InterPro" id="IPR020846">
    <property type="entry name" value="MFS_dom"/>
</dbReference>
<feature type="transmembrane region" description="Helical" evidence="7">
    <location>
        <begin position="259"/>
        <end position="278"/>
    </location>
</feature>
<comment type="caution">
    <text evidence="9">The sequence shown here is derived from an EMBL/GenBank/DDBJ whole genome shotgun (WGS) entry which is preliminary data.</text>
</comment>
<feature type="transmembrane region" description="Helical" evidence="7">
    <location>
        <begin position="285"/>
        <end position="303"/>
    </location>
</feature>
<feature type="transmembrane region" description="Helical" evidence="7">
    <location>
        <begin position="133"/>
        <end position="154"/>
    </location>
</feature>
<evidence type="ECO:0000256" key="7">
    <source>
        <dbReference type="SAM" id="Phobius"/>
    </source>
</evidence>
<evidence type="ECO:0000256" key="6">
    <source>
        <dbReference type="ARBA" id="ARBA00023136"/>
    </source>
</evidence>
<dbReference type="PANTHER" id="PTHR23517">
    <property type="entry name" value="RESISTANCE PROTEIN MDTM, PUTATIVE-RELATED-RELATED"/>
    <property type="match status" value="1"/>
</dbReference>
<evidence type="ECO:0000256" key="2">
    <source>
        <dbReference type="ARBA" id="ARBA00022448"/>
    </source>
</evidence>
<dbReference type="PANTHER" id="PTHR23517:SF10">
    <property type="entry name" value="MAJOR FACILITATOR SUPERFAMILY (MFS) PROFILE DOMAIN-CONTAINING PROTEIN"/>
    <property type="match status" value="1"/>
</dbReference>
<keyword evidence="2" id="KW-0813">Transport</keyword>
<evidence type="ECO:0000256" key="1">
    <source>
        <dbReference type="ARBA" id="ARBA00004651"/>
    </source>
</evidence>
<proteinExistence type="predicted"/>
<protein>
    <submittedName>
        <fullName evidence="9">MFS transporter</fullName>
    </submittedName>
</protein>
<feature type="transmembrane region" description="Helical" evidence="7">
    <location>
        <begin position="98"/>
        <end position="121"/>
    </location>
</feature>
<feature type="domain" description="Major facilitator superfamily (MFS) profile" evidence="8">
    <location>
        <begin position="7"/>
        <end position="400"/>
    </location>
</feature>
<comment type="subcellular location">
    <subcellularLocation>
        <location evidence="1">Cell membrane</location>
        <topology evidence="1">Multi-pass membrane protein</topology>
    </subcellularLocation>
</comment>
<evidence type="ECO:0000256" key="3">
    <source>
        <dbReference type="ARBA" id="ARBA00022475"/>
    </source>
</evidence>
<evidence type="ECO:0000313" key="9">
    <source>
        <dbReference type="EMBL" id="MBL0387704.1"/>
    </source>
</evidence>
<feature type="transmembrane region" description="Helical" evidence="7">
    <location>
        <begin position="7"/>
        <end position="28"/>
    </location>
</feature>
<sequence>MRHYPKILWLLAVGCFLNIGGLSFLWPLNSIYIHEHLGRPLAVAGMVLLLHSAGASLGQLTGGMLFDRFGARPVLLTGLFCSAALISIPGFFEIWPLYVAVMFLFGFTASLVSPALFAFAAKAWPEGGRRAFNFLYVANNLGVAAGSAIGGIVAAHSFNLAFLSASGTMTVFLCFVFFFIRDGKWRPAPVSDSAREQAATSELLVDAAPKPKTEPAIPWFPILALFTGCVTLWIVYVQWQTAIAVFMQQDYSLAQYSRLWTLNGLVIFLGQPLIALLIRKFKSLSSQMFLGVALFALSYLLVLSHHDQYGVFVAGMVLLTLGEMLLWPVIPAAVAQLSPPTRTGFLQGFIGMASTAGRMLGPLLGGLLFDHTSFTILMSVMTALLTVPVLCFLLYTKKRERAALSCPFPFSSRLTSLQSPAI</sequence>
<evidence type="ECO:0000256" key="4">
    <source>
        <dbReference type="ARBA" id="ARBA00022692"/>
    </source>
</evidence>
<feature type="transmembrane region" description="Helical" evidence="7">
    <location>
        <begin position="160"/>
        <end position="180"/>
    </location>
</feature>
<keyword evidence="6 7" id="KW-0472">Membrane</keyword>
<dbReference type="SUPFAM" id="SSF103473">
    <property type="entry name" value="MFS general substrate transporter"/>
    <property type="match status" value="1"/>
</dbReference>
<keyword evidence="4 7" id="KW-0812">Transmembrane</keyword>
<feature type="transmembrane region" description="Helical" evidence="7">
    <location>
        <begin position="74"/>
        <end position="92"/>
    </location>
</feature>
<dbReference type="Pfam" id="PF07690">
    <property type="entry name" value="MFS_1"/>
    <property type="match status" value="1"/>
</dbReference>
<feature type="transmembrane region" description="Helical" evidence="7">
    <location>
        <begin position="40"/>
        <end position="62"/>
    </location>
</feature>
<reference evidence="9 10" key="1">
    <citation type="submission" date="2021-01" db="EMBL/GenBank/DDBJ databases">
        <title>Tumebacillus sp. strain ITR2 16S ribosomal RNA gene Genome sequencing and assembly.</title>
        <authorList>
            <person name="Kang M."/>
        </authorList>
    </citation>
    <scope>NUCLEOTIDE SEQUENCE [LARGE SCALE GENOMIC DNA]</scope>
    <source>
        <strain evidence="9 10">ITR2</strain>
    </source>
</reference>
<organism evidence="9 10">
    <name type="scientific">Tumebacillus amylolyticus</name>
    <dbReference type="NCBI Taxonomy" id="2801339"/>
    <lineage>
        <taxon>Bacteria</taxon>
        <taxon>Bacillati</taxon>
        <taxon>Bacillota</taxon>
        <taxon>Bacilli</taxon>
        <taxon>Bacillales</taxon>
        <taxon>Alicyclobacillaceae</taxon>
        <taxon>Tumebacillus</taxon>
    </lineage>
</organism>
<accession>A0ABS1JBS9</accession>
<dbReference type="InterPro" id="IPR036259">
    <property type="entry name" value="MFS_trans_sf"/>
</dbReference>
<gene>
    <name evidence="9" type="ORF">JJB07_13770</name>
</gene>
<dbReference type="InterPro" id="IPR050171">
    <property type="entry name" value="MFS_Transporters"/>
</dbReference>
<feature type="transmembrane region" description="Helical" evidence="7">
    <location>
        <begin position="219"/>
        <end position="239"/>
    </location>
</feature>
<name>A0ABS1JBS9_9BACL</name>
<evidence type="ECO:0000259" key="8">
    <source>
        <dbReference type="PROSITE" id="PS50850"/>
    </source>
</evidence>
<dbReference type="RefSeq" id="WP_201635967.1">
    <property type="nucleotide sequence ID" value="NZ_JAEQNB010000004.1"/>
</dbReference>
<evidence type="ECO:0000313" key="10">
    <source>
        <dbReference type="Proteomes" id="UP000602284"/>
    </source>
</evidence>
<keyword evidence="3" id="KW-1003">Cell membrane</keyword>
<dbReference type="Proteomes" id="UP000602284">
    <property type="component" value="Unassembled WGS sequence"/>
</dbReference>
<keyword evidence="10" id="KW-1185">Reference proteome</keyword>
<feature type="transmembrane region" description="Helical" evidence="7">
    <location>
        <begin position="374"/>
        <end position="395"/>
    </location>
</feature>
<feature type="transmembrane region" description="Helical" evidence="7">
    <location>
        <begin position="346"/>
        <end position="368"/>
    </location>
</feature>
<dbReference type="InterPro" id="IPR011701">
    <property type="entry name" value="MFS"/>
</dbReference>
<dbReference type="EMBL" id="JAEQNB010000004">
    <property type="protein sequence ID" value="MBL0387704.1"/>
    <property type="molecule type" value="Genomic_DNA"/>
</dbReference>
<dbReference type="Gene3D" id="1.20.1250.20">
    <property type="entry name" value="MFS general substrate transporter like domains"/>
    <property type="match status" value="2"/>
</dbReference>
<evidence type="ECO:0000256" key="5">
    <source>
        <dbReference type="ARBA" id="ARBA00022989"/>
    </source>
</evidence>
<keyword evidence="5 7" id="KW-1133">Transmembrane helix</keyword>